<dbReference type="Proteomes" id="UP001500888">
    <property type="component" value="Unassembled WGS sequence"/>
</dbReference>
<keyword evidence="2" id="KW-1185">Reference proteome</keyword>
<proteinExistence type="predicted"/>
<sequence>MGFPDQMGAGRAFHPIDQYSAVLAYVDLRAGTAIASWVMTVPIPSLGKGSQVTFRALGGGPCVGWEAAGFPDQMGAGRAFHPLTNTQPFSDTSILVPEQQCR</sequence>
<reference evidence="2" key="1">
    <citation type="journal article" date="2019" name="Int. J. Syst. Evol. Microbiol.">
        <title>The Global Catalogue of Microorganisms (GCM) 10K type strain sequencing project: providing services to taxonomists for standard genome sequencing and annotation.</title>
        <authorList>
            <consortium name="The Broad Institute Genomics Platform"/>
            <consortium name="The Broad Institute Genome Sequencing Center for Infectious Disease"/>
            <person name="Wu L."/>
            <person name="Ma J."/>
        </authorList>
    </citation>
    <scope>NUCLEOTIDE SEQUENCE [LARGE SCALE GENOMIC DNA]</scope>
    <source>
        <strain evidence="2">JCM 16908</strain>
    </source>
</reference>
<gene>
    <name evidence="1" type="ORF">GCM10022226_48000</name>
</gene>
<name>A0ABP7IMX9_9ACTN</name>
<accession>A0ABP7IMX9</accession>
<organism evidence="1 2">
    <name type="scientific">Sphaerisporangium flaviroseum</name>
    <dbReference type="NCBI Taxonomy" id="509199"/>
    <lineage>
        <taxon>Bacteria</taxon>
        <taxon>Bacillati</taxon>
        <taxon>Actinomycetota</taxon>
        <taxon>Actinomycetes</taxon>
        <taxon>Streptosporangiales</taxon>
        <taxon>Streptosporangiaceae</taxon>
        <taxon>Sphaerisporangium</taxon>
    </lineage>
</organism>
<evidence type="ECO:0000313" key="1">
    <source>
        <dbReference type="EMBL" id="GAA3822002.1"/>
    </source>
</evidence>
<comment type="caution">
    <text evidence="1">The sequence shown here is derived from an EMBL/GenBank/DDBJ whole genome shotgun (WGS) entry which is preliminary data.</text>
</comment>
<evidence type="ECO:0000313" key="2">
    <source>
        <dbReference type="Proteomes" id="UP001500888"/>
    </source>
</evidence>
<protein>
    <submittedName>
        <fullName evidence="1">Uncharacterized protein</fullName>
    </submittedName>
</protein>
<dbReference type="EMBL" id="BAAAZR010000017">
    <property type="protein sequence ID" value="GAA3822002.1"/>
    <property type="molecule type" value="Genomic_DNA"/>
</dbReference>